<proteinExistence type="predicted"/>
<gene>
    <name evidence="1" type="ORF">A1355_21270</name>
</gene>
<reference evidence="2" key="1">
    <citation type="submission" date="2016-03" db="EMBL/GenBank/DDBJ databases">
        <authorList>
            <person name="Heylen K."/>
            <person name="De Vos P."/>
            <person name="Vekeman B."/>
        </authorList>
    </citation>
    <scope>NUCLEOTIDE SEQUENCE [LARGE SCALE GENOMIC DNA]</scope>
    <source>
        <strain evidence="2">R-45383</strain>
    </source>
</reference>
<comment type="caution">
    <text evidence="1">The sequence shown here is derived from an EMBL/GenBank/DDBJ whole genome shotgun (WGS) entry which is preliminary data.</text>
</comment>
<evidence type="ECO:0008006" key="3">
    <source>
        <dbReference type="Google" id="ProtNLM"/>
    </source>
</evidence>
<evidence type="ECO:0000313" key="2">
    <source>
        <dbReference type="Proteomes" id="UP000077628"/>
    </source>
</evidence>
<sequence length="200" mass="21310">MSVDNVSGIANGEIFLDDNPILITFTGEVNGGSHLNGVSNYWLPPSTYTSSEVDNPPEYQGRIDFWGGSNNINTITFSKTVANPVMAIVSLGQISIPSSFVFDKPFILLNQGSGLFGGSDSSLTQPAENTLYGLEGNGIIQFIGSYTEISWSNPLHEQGVGWTVGVIATPLPNPAALMLSGFALIILIRSKPFLPDLAKT</sequence>
<evidence type="ECO:0000313" key="1">
    <source>
        <dbReference type="EMBL" id="OAI23825.1"/>
    </source>
</evidence>
<name>A0A177P0P4_9GAMM</name>
<protein>
    <recommendedName>
        <fullName evidence="3">PEP-CTERM protein-sorting domain-containing protein</fullName>
    </recommendedName>
</protein>
<dbReference type="EMBL" id="LUUK01000054">
    <property type="protein sequence ID" value="OAI23825.1"/>
    <property type="molecule type" value="Genomic_DNA"/>
</dbReference>
<dbReference type="AlphaFoldDB" id="A0A177P0P4"/>
<keyword evidence="2" id="KW-1185">Reference proteome</keyword>
<organism evidence="1 2">
    <name type="scientific">Methylomonas koyamae</name>
    <dbReference type="NCBI Taxonomy" id="702114"/>
    <lineage>
        <taxon>Bacteria</taxon>
        <taxon>Pseudomonadati</taxon>
        <taxon>Pseudomonadota</taxon>
        <taxon>Gammaproteobacteria</taxon>
        <taxon>Methylococcales</taxon>
        <taxon>Methylococcaceae</taxon>
        <taxon>Methylomonas</taxon>
    </lineage>
</organism>
<accession>A0A177P0P4</accession>
<dbReference type="Proteomes" id="UP000077628">
    <property type="component" value="Unassembled WGS sequence"/>
</dbReference>